<keyword evidence="3" id="KW-1185">Reference proteome</keyword>
<evidence type="ECO:0000313" key="2">
    <source>
        <dbReference type="EMBL" id="SFF31535.1"/>
    </source>
</evidence>
<evidence type="ECO:0000256" key="1">
    <source>
        <dbReference type="SAM" id="MobiDB-lite"/>
    </source>
</evidence>
<proteinExistence type="predicted"/>
<evidence type="ECO:0000313" key="3">
    <source>
        <dbReference type="Proteomes" id="UP000198964"/>
    </source>
</evidence>
<dbReference type="AlphaFoldDB" id="A0A1I2HMK4"/>
<reference evidence="2 3" key="1">
    <citation type="submission" date="2016-10" db="EMBL/GenBank/DDBJ databases">
        <authorList>
            <person name="de Groot N.N."/>
        </authorList>
    </citation>
    <scope>NUCLEOTIDE SEQUENCE [LARGE SCALE GENOMIC DNA]</scope>
    <source>
        <strain evidence="2 3">CGMCC 1.9156</strain>
    </source>
</reference>
<accession>A0A1I2HMK4</accession>
<protein>
    <submittedName>
        <fullName evidence="2">Uncharacterized protein</fullName>
    </submittedName>
</protein>
<dbReference type="RefSeq" id="WP_093919864.1">
    <property type="nucleotide sequence ID" value="NZ_FONW01000004.1"/>
</dbReference>
<organism evidence="2 3">
    <name type="scientific">Sunxiuqinia elliptica</name>
    <dbReference type="NCBI Taxonomy" id="655355"/>
    <lineage>
        <taxon>Bacteria</taxon>
        <taxon>Pseudomonadati</taxon>
        <taxon>Bacteroidota</taxon>
        <taxon>Bacteroidia</taxon>
        <taxon>Marinilabiliales</taxon>
        <taxon>Prolixibacteraceae</taxon>
        <taxon>Sunxiuqinia</taxon>
    </lineage>
</organism>
<feature type="region of interest" description="Disordered" evidence="1">
    <location>
        <begin position="1"/>
        <end position="20"/>
    </location>
</feature>
<gene>
    <name evidence="2" type="ORF">SAMN05216283_104189</name>
</gene>
<name>A0A1I2HMK4_9BACT</name>
<dbReference type="EMBL" id="FONW01000004">
    <property type="protein sequence ID" value="SFF31535.1"/>
    <property type="molecule type" value="Genomic_DNA"/>
</dbReference>
<dbReference type="Proteomes" id="UP000198964">
    <property type="component" value="Unassembled WGS sequence"/>
</dbReference>
<sequence>MDQTAALAKPQPSTEKDLKGNGVEKSEYVFFTTTNAIPHTIIPNSQCQMRKRTAQAPISILAYST</sequence>